<feature type="transmembrane region" description="Helical" evidence="4">
    <location>
        <begin position="31"/>
        <end position="52"/>
    </location>
</feature>
<reference evidence="6" key="1">
    <citation type="journal article" date="2019" name="PLoS Negl. Trop. Dis.">
        <title>Revisiting the worldwide diversity of Leptospira species in the environment.</title>
        <authorList>
            <person name="Vincent A.T."/>
            <person name="Schiettekatte O."/>
            <person name="Bourhy P."/>
            <person name="Veyrier F.J."/>
            <person name="Picardeau M."/>
        </authorList>
    </citation>
    <scope>NUCLEOTIDE SEQUENCE [LARGE SCALE GENOMIC DNA]</scope>
    <source>
        <strain evidence="6">201800277</strain>
    </source>
</reference>
<dbReference type="RefSeq" id="WP_100789671.1">
    <property type="nucleotide sequence ID" value="NZ_NPDQ01000002.1"/>
</dbReference>
<proteinExistence type="inferred from homology"/>
<dbReference type="AlphaFoldDB" id="A0A2M9Y4H4"/>
<dbReference type="PANTHER" id="PTHR43531">
    <property type="entry name" value="PROTEIN ICFG"/>
    <property type="match status" value="1"/>
</dbReference>
<protein>
    <submittedName>
        <fullName evidence="6">Chemotaxis protein</fullName>
    </submittedName>
</protein>
<feature type="transmembrane region" description="Helical" evidence="4">
    <location>
        <begin position="165"/>
        <end position="190"/>
    </location>
</feature>
<accession>A0A2M9Y4H4</accession>
<evidence type="ECO:0000256" key="3">
    <source>
        <dbReference type="PROSITE-ProRule" id="PRU00284"/>
    </source>
</evidence>
<dbReference type="OrthoDB" id="354666at2"/>
<comment type="caution">
    <text evidence="6">The sequence shown here is derived from an EMBL/GenBank/DDBJ whole genome shotgun (WGS) entry which is preliminary data.</text>
</comment>
<keyword evidence="4" id="KW-0472">Membrane</keyword>
<feature type="transmembrane region" description="Helical" evidence="4">
    <location>
        <begin position="92"/>
        <end position="109"/>
    </location>
</feature>
<dbReference type="Proteomes" id="UP000297891">
    <property type="component" value="Unassembled WGS sequence"/>
</dbReference>
<dbReference type="GO" id="GO:0007165">
    <property type="term" value="P:signal transduction"/>
    <property type="evidence" value="ECO:0007669"/>
    <property type="project" value="UniProtKB-KW"/>
</dbReference>
<evidence type="ECO:0000256" key="1">
    <source>
        <dbReference type="ARBA" id="ARBA00022500"/>
    </source>
</evidence>
<dbReference type="PANTHER" id="PTHR43531:SF11">
    <property type="entry name" value="METHYL-ACCEPTING CHEMOTAXIS PROTEIN 3"/>
    <property type="match status" value="1"/>
</dbReference>
<dbReference type="PROSITE" id="PS50111">
    <property type="entry name" value="CHEMOTAXIS_TRANSDUC_2"/>
    <property type="match status" value="1"/>
</dbReference>
<evidence type="ECO:0000256" key="4">
    <source>
        <dbReference type="SAM" id="Phobius"/>
    </source>
</evidence>
<keyword evidence="4" id="KW-0812">Transmembrane</keyword>
<comment type="similarity">
    <text evidence="2">Belongs to the methyl-accepting chemotaxis (MCP) protein family.</text>
</comment>
<dbReference type="Gene3D" id="1.10.287.950">
    <property type="entry name" value="Methyl-accepting chemotaxis protein"/>
    <property type="match status" value="1"/>
</dbReference>
<organism evidence="6 7">
    <name type="scientific">Leptospira brenneri</name>
    <dbReference type="NCBI Taxonomy" id="2023182"/>
    <lineage>
        <taxon>Bacteria</taxon>
        <taxon>Pseudomonadati</taxon>
        <taxon>Spirochaetota</taxon>
        <taxon>Spirochaetia</taxon>
        <taxon>Leptospirales</taxon>
        <taxon>Leptospiraceae</taxon>
        <taxon>Leptospira</taxon>
    </lineage>
</organism>
<dbReference type="GO" id="GO:0005886">
    <property type="term" value="C:plasma membrane"/>
    <property type="evidence" value="ECO:0007669"/>
    <property type="project" value="TreeGrafter"/>
</dbReference>
<evidence type="ECO:0000256" key="2">
    <source>
        <dbReference type="ARBA" id="ARBA00029447"/>
    </source>
</evidence>
<feature type="transmembrane region" description="Helical" evidence="4">
    <location>
        <begin position="136"/>
        <end position="153"/>
    </location>
</feature>
<keyword evidence="7" id="KW-1185">Reference proteome</keyword>
<evidence type="ECO:0000313" key="7">
    <source>
        <dbReference type="Proteomes" id="UP000297891"/>
    </source>
</evidence>
<dbReference type="SUPFAM" id="SSF58104">
    <property type="entry name" value="Methyl-accepting chemotaxis protein (MCP) signaling domain"/>
    <property type="match status" value="1"/>
</dbReference>
<dbReference type="Pfam" id="PF00015">
    <property type="entry name" value="MCPsignal"/>
    <property type="match status" value="1"/>
</dbReference>
<sequence length="517" mass="57066">MFAKFFAPKTAMTISDDLFTEVMLRNNKRMFLSFLSILVLANIATLSIKISGKGSEYLTYQSILIEFVLATSILIFGFLLSTKLKTHWSSSYISITGVTLCLLVFQYVIYGATELAATFYISFVLSVLYFNRNASIYNFILIIFSEVLLFVLRPELIPGGPRSNVIVRFLIFVWVGIGATVGATATRILLNLAVEKQKEAKKAFDNLLNMAKTILQTIDAMKQQIRNQDTISEELKQISENQASSLSEISISLKELSSKADSNNKIAKSLYNESEVSIQSVNDLKVINETVQTGTGRIYKNLDVVMGYSNDTSEHIHLSIDKFNTLKDKSTEIADFVSVINDIADKVNLLSLNAAIEAARAGEHGRGFAVVAEEISKLAAATTRNSKEISKIIQENLSLIGESSELINRSSSMMEKLDSAIGVIKDEITGVGSKIVEIDKAIETIDNLNIRIYETSRTIENSTNFQKVATEESTKITATISEYAANIVEISKQISESSKSTGGIIVQLDSMAQEMKN</sequence>
<gene>
    <name evidence="6" type="ORF">EHQ30_07765</name>
</gene>
<feature type="domain" description="Methyl-accepting transducer" evidence="5">
    <location>
        <begin position="217"/>
        <end position="481"/>
    </location>
</feature>
<keyword evidence="1" id="KW-0145">Chemotaxis</keyword>
<feature type="transmembrane region" description="Helical" evidence="4">
    <location>
        <begin position="58"/>
        <end position="80"/>
    </location>
</feature>
<keyword evidence="3" id="KW-0807">Transducer</keyword>
<keyword evidence="4" id="KW-1133">Transmembrane helix</keyword>
<dbReference type="InterPro" id="IPR004089">
    <property type="entry name" value="MCPsignal_dom"/>
</dbReference>
<feature type="transmembrane region" description="Helical" evidence="4">
    <location>
        <begin position="115"/>
        <end position="131"/>
    </location>
</feature>
<name>A0A2M9Y4H4_9LEPT</name>
<evidence type="ECO:0000259" key="5">
    <source>
        <dbReference type="PROSITE" id="PS50111"/>
    </source>
</evidence>
<dbReference type="GO" id="GO:0006935">
    <property type="term" value="P:chemotaxis"/>
    <property type="evidence" value="ECO:0007669"/>
    <property type="project" value="UniProtKB-KW"/>
</dbReference>
<dbReference type="InterPro" id="IPR051310">
    <property type="entry name" value="MCP_chemotaxis"/>
</dbReference>
<dbReference type="SMART" id="SM00283">
    <property type="entry name" value="MA"/>
    <property type="match status" value="1"/>
</dbReference>
<dbReference type="EMBL" id="RQFP01000001">
    <property type="protein sequence ID" value="TGK96490.1"/>
    <property type="molecule type" value="Genomic_DNA"/>
</dbReference>
<dbReference type="GO" id="GO:0004888">
    <property type="term" value="F:transmembrane signaling receptor activity"/>
    <property type="evidence" value="ECO:0007669"/>
    <property type="project" value="TreeGrafter"/>
</dbReference>
<evidence type="ECO:0000313" key="6">
    <source>
        <dbReference type="EMBL" id="TGK96490.1"/>
    </source>
</evidence>